<dbReference type="GO" id="GO:0005634">
    <property type="term" value="C:nucleus"/>
    <property type="evidence" value="ECO:0007669"/>
    <property type="project" value="TreeGrafter"/>
</dbReference>
<feature type="compositionally biased region" description="Gly residues" evidence="3">
    <location>
        <begin position="52"/>
        <end position="63"/>
    </location>
</feature>
<evidence type="ECO:0000256" key="2">
    <source>
        <dbReference type="PROSITE-ProRule" id="PRU00176"/>
    </source>
</evidence>
<accession>A0A1Y2HCY6</accession>
<dbReference type="PROSITE" id="PS50102">
    <property type="entry name" value="RRM"/>
    <property type="match status" value="1"/>
</dbReference>
<evidence type="ECO:0000313" key="5">
    <source>
        <dbReference type="EMBL" id="ORZ31844.1"/>
    </source>
</evidence>
<dbReference type="SUPFAM" id="SSF54928">
    <property type="entry name" value="RNA-binding domain, RBD"/>
    <property type="match status" value="1"/>
</dbReference>
<dbReference type="GO" id="GO:0006406">
    <property type="term" value="P:mRNA export from nucleus"/>
    <property type="evidence" value="ECO:0007669"/>
    <property type="project" value="TreeGrafter"/>
</dbReference>
<dbReference type="InterPro" id="IPR035979">
    <property type="entry name" value="RBD_domain_sf"/>
</dbReference>
<dbReference type="Pfam" id="PF00076">
    <property type="entry name" value="RRM_1"/>
    <property type="match status" value="1"/>
</dbReference>
<feature type="domain" description="RRM" evidence="4">
    <location>
        <begin position="101"/>
        <end position="156"/>
    </location>
</feature>
<evidence type="ECO:0000313" key="6">
    <source>
        <dbReference type="Proteomes" id="UP000193411"/>
    </source>
</evidence>
<organism evidence="5 6">
    <name type="scientific">Catenaria anguillulae PL171</name>
    <dbReference type="NCBI Taxonomy" id="765915"/>
    <lineage>
        <taxon>Eukaryota</taxon>
        <taxon>Fungi</taxon>
        <taxon>Fungi incertae sedis</taxon>
        <taxon>Blastocladiomycota</taxon>
        <taxon>Blastocladiomycetes</taxon>
        <taxon>Blastocladiales</taxon>
        <taxon>Catenariaceae</taxon>
        <taxon>Catenaria</taxon>
    </lineage>
</organism>
<dbReference type="EMBL" id="MCFL01000054">
    <property type="protein sequence ID" value="ORZ31844.1"/>
    <property type="molecule type" value="Genomic_DNA"/>
</dbReference>
<dbReference type="AlphaFoldDB" id="A0A1Y2HCY6"/>
<protein>
    <recommendedName>
        <fullName evidence="4">RRM domain-containing protein</fullName>
    </recommendedName>
</protein>
<dbReference type="STRING" id="765915.A0A1Y2HCY6"/>
<dbReference type="PANTHER" id="PTHR19965:SF35">
    <property type="entry name" value="RNA ANNEALING PROTEIN YRA1"/>
    <property type="match status" value="1"/>
</dbReference>
<reference evidence="5 6" key="1">
    <citation type="submission" date="2016-07" db="EMBL/GenBank/DDBJ databases">
        <title>Pervasive Adenine N6-methylation of Active Genes in Fungi.</title>
        <authorList>
            <consortium name="DOE Joint Genome Institute"/>
            <person name="Mondo S.J."/>
            <person name="Dannebaum R.O."/>
            <person name="Kuo R.C."/>
            <person name="Labutti K."/>
            <person name="Haridas S."/>
            <person name="Kuo A."/>
            <person name="Salamov A."/>
            <person name="Ahrendt S.R."/>
            <person name="Lipzen A."/>
            <person name="Sullivan W."/>
            <person name="Andreopoulos W.B."/>
            <person name="Clum A."/>
            <person name="Lindquist E."/>
            <person name="Daum C."/>
            <person name="Ramamoorthy G.K."/>
            <person name="Gryganskyi A."/>
            <person name="Culley D."/>
            <person name="Magnuson J.K."/>
            <person name="James T.Y."/>
            <person name="O'Malley M.A."/>
            <person name="Stajich J.E."/>
            <person name="Spatafora J.W."/>
            <person name="Visel A."/>
            <person name="Grigoriev I.V."/>
        </authorList>
    </citation>
    <scope>NUCLEOTIDE SEQUENCE [LARGE SCALE GENOMIC DNA]</scope>
    <source>
        <strain evidence="5 6">PL171</strain>
    </source>
</reference>
<evidence type="ECO:0000256" key="1">
    <source>
        <dbReference type="ARBA" id="ARBA00022884"/>
    </source>
</evidence>
<dbReference type="InterPro" id="IPR051229">
    <property type="entry name" value="ALYREF_mRNA_export"/>
</dbReference>
<dbReference type="InterPro" id="IPR000504">
    <property type="entry name" value="RRM_dom"/>
</dbReference>
<evidence type="ECO:0000259" key="4">
    <source>
        <dbReference type="PROSITE" id="PS50102"/>
    </source>
</evidence>
<gene>
    <name evidence="5" type="ORF">BCR44DRAFT_1463532</name>
</gene>
<name>A0A1Y2HCY6_9FUNG</name>
<proteinExistence type="predicted"/>
<dbReference type="InterPro" id="IPR012677">
    <property type="entry name" value="Nucleotide-bd_a/b_plait_sf"/>
</dbReference>
<comment type="caution">
    <text evidence="5">The sequence shown here is derived from an EMBL/GenBank/DDBJ whole genome shotgun (WGS) entry which is preliminary data.</text>
</comment>
<dbReference type="GO" id="GO:0003729">
    <property type="term" value="F:mRNA binding"/>
    <property type="evidence" value="ECO:0007669"/>
    <property type="project" value="TreeGrafter"/>
</dbReference>
<evidence type="ECO:0000256" key="3">
    <source>
        <dbReference type="SAM" id="MobiDB-lite"/>
    </source>
</evidence>
<sequence>MPKLTFCPTCNAALLPNFLTDKMEAQLSMDLDSIIAANKASRRSQQASKGNSNGGRGARGGAGRADRDRPAARNSAPAYNTRQQQPTPVPSLSRRARPRLELFGRTGRIKKVQLFYDRNGKSTGTGHVQYASKEDALAAIKRYNGVQLDGTIAVCS</sequence>
<keyword evidence="6" id="KW-1185">Reference proteome</keyword>
<dbReference type="OrthoDB" id="1049195at2759"/>
<keyword evidence="1 2" id="KW-0694">RNA-binding</keyword>
<dbReference type="Gene3D" id="3.30.70.330">
    <property type="match status" value="1"/>
</dbReference>
<feature type="region of interest" description="Disordered" evidence="3">
    <location>
        <begin position="40"/>
        <end position="99"/>
    </location>
</feature>
<dbReference type="Proteomes" id="UP000193411">
    <property type="component" value="Unassembled WGS sequence"/>
</dbReference>
<dbReference type="PANTHER" id="PTHR19965">
    <property type="entry name" value="RNA AND EXPORT FACTOR BINDING PROTEIN"/>
    <property type="match status" value="1"/>
</dbReference>